<dbReference type="STRING" id="370526.SAMN04489835_1231"/>
<dbReference type="SUPFAM" id="SSF52402">
    <property type="entry name" value="Adenine nucleotide alpha hydrolases-like"/>
    <property type="match status" value="1"/>
</dbReference>
<dbReference type="Gene3D" id="3.40.50.620">
    <property type="entry name" value="HUPs"/>
    <property type="match status" value="1"/>
</dbReference>
<protein>
    <submittedName>
        <fullName evidence="2">Universal stress protein family protein</fullName>
    </submittedName>
</protein>
<sequence length="273" mass="29288">MATRHIHSSRQSAVSSQTLPSSRLGVVVGIGTGVSTTATQWATHHAATHRIPLTLVTTGTTASQTIKTGWDSLPLVRAIAVDAPLEHTLIQLSAQAEIVALGNDCPSTHRTLSALVRRGHSNVASIPEAAADLRLPVIVLIDGLRSSEPAIRAAFDEASRRHASLIAVHTWSEPGHLGFPAISWSPIEWANNREQEREVLAERLAGFQELYPDVRVRRITTSDSNCKPLVTDARSAQLIVVGTGANAKLADISRVAAFRQLTTSEVPVLVAKR</sequence>
<gene>
    <name evidence="2" type="ORF">SAMN04489835_1231</name>
</gene>
<dbReference type="AlphaFoldDB" id="A0A1H6IYN5"/>
<keyword evidence="3" id="KW-1185">Reference proteome</keyword>
<dbReference type="InterPro" id="IPR014729">
    <property type="entry name" value="Rossmann-like_a/b/a_fold"/>
</dbReference>
<accession>A0A1H6IYN5</accession>
<evidence type="ECO:0000313" key="3">
    <source>
        <dbReference type="Proteomes" id="UP000182915"/>
    </source>
</evidence>
<name>A0A1H6IYN5_MYCRU</name>
<organism evidence="2 3">
    <name type="scientific">Mycolicibacterium rutilum</name>
    <name type="common">Mycobacterium rutilum</name>
    <dbReference type="NCBI Taxonomy" id="370526"/>
    <lineage>
        <taxon>Bacteria</taxon>
        <taxon>Bacillati</taxon>
        <taxon>Actinomycetota</taxon>
        <taxon>Actinomycetes</taxon>
        <taxon>Mycobacteriales</taxon>
        <taxon>Mycobacteriaceae</taxon>
        <taxon>Mycolicibacterium</taxon>
    </lineage>
</organism>
<dbReference type="EMBL" id="LT629971">
    <property type="protein sequence ID" value="SEH54362.1"/>
    <property type="molecule type" value="Genomic_DNA"/>
</dbReference>
<dbReference type="Proteomes" id="UP000182915">
    <property type="component" value="Chromosome I"/>
</dbReference>
<feature type="domain" description="UspA" evidence="1">
    <location>
        <begin position="137"/>
        <end position="270"/>
    </location>
</feature>
<evidence type="ECO:0000313" key="2">
    <source>
        <dbReference type="EMBL" id="SEH54362.1"/>
    </source>
</evidence>
<evidence type="ECO:0000259" key="1">
    <source>
        <dbReference type="Pfam" id="PF00582"/>
    </source>
</evidence>
<dbReference type="Pfam" id="PF00582">
    <property type="entry name" value="Usp"/>
    <property type="match status" value="1"/>
</dbReference>
<dbReference type="InterPro" id="IPR006016">
    <property type="entry name" value="UspA"/>
</dbReference>
<proteinExistence type="predicted"/>
<reference evidence="3" key="1">
    <citation type="submission" date="2016-10" db="EMBL/GenBank/DDBJ databases">
        <authorList>
            <person name="Varghese N."/>
            <person name="Submissions S."/>
        </authorList>
    </citation>
    <scope>NUCLEOTIDE SEQUENCE [LARGE SCALE GENOMIC DNA]</scope>
    <source>
        <strain evidence="3">DSM 45405</strain>
    </source>
</reference>